<evidence type="ECO:0000256" key="2">
    <source>
        <dbReference type="ARBA" id="ARBA00009142"/>
    </source>
</evidence>
<name>A0A4R5LXJ5_9GAMM</name>
<dbReference type="InterPro" id="IPR002781">
    <property type="entry name" value="TM_pro_TauE-like"/>
</dbReference>
<keyword evidence="6" id="KW-1003">Cell membrane</keyword>
<feature type="transmembrane region" description="Helical" evidence="6">
    <location>
        <begin position="85"/>
        <end position="108"/>
    </location>
</feature>
<accession>A0A4R5LXJ5</accession>
<dbReference type="AlphaFoldDB" id="A0A4R5LXJ5"/>
<evidence type="ECO:0000256" key="6">
    <source>
        <dbReference type="RuleBase" id="RU363041"/>
    </source>
</evidence>
<sequence>MAGQAAGELAGYSAFTGLGVLGAIFANATGAGGGVIFIPAFAQLGFTEAQAVATSFGIQCFGMTAGALAWSSFYRSEQRPGGQWAAFLPTVALCAAASIAGLWSVFAADIAAPAALGPLFAAFSLFLGIAILVTVLLRQSGPLRTTLSPLDWVALPLIAYSGGIVTAWLSVGVGEFVAFYLIVRRYEVTLAVAAAVVISAISVWSAAPEQLLVSQQANWQVVLFAGPGAVVGGLLARHLVLKLGARRLKLFFAFWLLIIGLVEWMPLA</sequence>
<feature type="transmembrane region" description="Helical" evidence="6">
    <location>
        <begin position="188"/>
        <end position="207"/>
    </location>
</feature>
<keyword evidence="5 6" id="KW-0472">Membrane</keyword>
<gene>
    <name evidence="7" type="ORF">E2F43_02870</name>
</gene>
<keyword evidence="8" id="KW-1185">Reference proteome</keyword>
<feature type="transmembrane region" description="Helical" evidence="6">
    <location>
        <begin position="248"/>
        <end position="267"/>
    </location>
</feature>
<feature type="transmembrane region" description="Helical" evidence="6">
    <location>
        <begin position="157"/>
        <end position="181"/>
    </location>
</feature>
<evidence type="ECO:0000256" key="3">
    <source>
        <dbReference type="ARBA" id="ARBA00022692"/>
    </source>
</evidence>
<keyword evidence="4 6" id="KW-1133">Transmembrane helix</keyword>
<keyword evidence="3 6" id="KW-0812">Transmembrane</keyword>
<feature type="transmembrane region" description="Helical" evidence="6">
    <location>
        <begin position="219"/>
        <end position="236"/>
    </location>
</feature>
<feature type="transmembrane region" description="Helical" evidence="6">
    <location>
        <begin position="12"/>
        <end position="39"/>
    </location>
</feature>
<dbReference type="GO" id="GO:0005886">
    <property type="term" value="C:plasma membrane"/>
    <property type="evidence" value="ECO:0007669"/>
    <property type="project" value="UniProtKB-SubCell"/>
</dbReference>
<protein>
    <recommendedName>
        <fullName evidence="6">Probable membrane transporter protein</fullName>
    </recommendedName>
</protein>
<reference evidence="7 8" key="1">
    <citation type="submission" date="2019-03" db="EMBL/GenBank/DDBJ databases">
        <title>Seongchinamella monodicae gen. nov., sp. nov., a novel member of the Gammaproteobacteria isolated from a tidal mudflat of beach.</title>
        <authorList>
            <person name="Yang H.G."/>
            <person name="Kang J.W."/>
            <person name="Lee S.D."/>
        </authorList>
    </citation>
    <scope>NUCLEOTIDE SEQUENCE [LARGE SCALE GENOMIC DNA]</scope>
    <source>
        <strain evidence="7 8">GH4-78</strain>
    </source>
</reference>
<evidence type="ECO:0000256" key="1">
    <source>
        <dbReference type="ARBA" id="ARBA00004141"/>
    </source>
</evidence>
<evidence type="ECO:0000256" key="4">
    <source>
        <dbReference type="ARBA" id="ARBA00022989"/>
    </source>
</evidence>
<dbReference type="Pfam" id="PF01925">
    <property type="entry name" value="TauE"/>
    <property type="match status" value="1"/>
</dbReference>
<dbReference type="EMBL" id="SMSE01000001">
    <property type="protein sequence ID" value="TDG16028.1"/>
    <property type="molecule type" value="Genomic_DNA"/>
</dbReference>
<dbReference type="InterPro" id="IPR051598">
    <property type="entry name" value="TSUP/Inactive_protease-like"/>
</dbReference>
<dbReference type="PANTHER" id="PTHR43701">
    <property type="entry name" value="MEMBRANE TRANSPORTER PROTEIN MJ0441-RELATED"/>
    <property type="match status" value="1"/>
</dbReference>
<comment type="subcellular location">
    <subcellularLocation>
        <location evidence="6">Cell membrane</location>
        <topology evidence="6">Multi-pass membrane protein</topology>
    </subcellularLocation>
    <subcellularLocation>
        <location evidence="1">Membrane</location>
        <topology evidence="1">Multi-pass membrane protein</topology>
    </subcellularLocation>
</comment>
<feature type="transmembrane region" description="Helical" evidence="6">
    <location>
        <begin position="51"/>
        <end position="73"/>
    </location>
</feature>
<dbReference type="Proteomes" id="UP000295554">
    <property type="component" value="Unassembled WGS sequence"/>
</dbReference>
<dbReference type="PANTHER" id="PTHR43701:SF2">
    <property type="entry name" value="MEMBRANE TRANSPORTER PROTEIN YJNA-RELATED"/>
    <property type="match status" value="1"/>
</dbReference>
<evidence type="ECO:0000313" key="8">
    <source>
        <dbReference type="Proteomes" id="UP000295554"/>
    </source>
</evidence>
<comment type="similarity">
    <text evidence="2 6">Belongs to the 4-toluene sulfonate uptake permease (TSUP) (TC 2.A.102) family.</text>
</comment>
<feature type="transmembrane region" description="Helical" evidence="6">
    <location>
        <begin position="115"/>
        <end position="137"/>
    </location>
</feature>
<proteinExistence type="inferred from homology"/>
<evidence type="ECO:0000256" key="5">
    <source>
        <dbReference type="ARBA" id="ARBA00023136"/>
    </source>
</evidence>
<comment type="caution">
    <text evidence="7">The sequence shown here is derived from an EMBL/GenBank/DDBJ whole genome shotgun (WGS) entry which is preliminary data.</text>
</comment>
<evidence type="ECO:0000313" key="7">
    <source>
        <dbReference type="EMBL" id="TDG16028.1"/>
    </source>
</evidence>
<organism evidence="7 8">
    <name type="scientific">Seongchinamella unica</name>
    <dbReference type="NCBI Taxonomy" id="2547392"/>
    <lineage>
        <taxon>Bacteria</taxon>
        <taxon>Pseudomonadati</taxon>
        <taxon>Pseudomonadota</taxon>
        <taxon>Gammaproteobacteria</taxon>
        <taxon>Cellvibrionales</taxon>
        <taxon>Halieaceae</taxon>
        <taxon>Seongchinamella</taxon>
    </lineage>
</organism>
<dbReference type="OrthoDB" id="7594505at2"/>